<evidence type="ECO:0000256" key="1">
    <source>
        <dbReference type="SAM" id="Phobius"/>
    </source>
</evidence>
<reference evidence="2" key="1">
    <citation type="journal article" date="2010" name="Comp. Biochem. Physiol. Part D Genomics Proteomics">
        <title>Complete mitochondrial genome sequences of the three pelagic chaetognaths Sagitta nagae, Sagitta decipiens and Sagitta enflata.</title>
        <authorList>
            <person name="Miyamoto H."/>
            <person name="Machida R.J."/>
            <person name="Nishida S."/>
        </authorList>
    </citation>
    <scope>NUCLEOTIDE SEQUENCE</scope>
</reference>
<name>D3DKL6_9BILA</name>
<dbReference type="RefSeq" id="YP_003433774.1">
    <property type="nucleotide sequence ID" value="NC_013810.1"/>
</dbReference>
<sequence length="143" mass="16023">MSKSELYPIMLLLTAVGFFFLAFSPFALGLLFLQTLLLSSIIIGMANGFMGLILFIVYVGGTMVLFTYCFMLSPLQNFGSWSKLYPLAVLMVGISYTTLSYHGTLMEFYWMSNILLLVGIILFVVMLSVVDMVDFSRGSMRVE</sequence>
<dbReference type="EMBL" id="AP011545">
    <property type="protein sequence ID" value="BAI68165.1"/>
    <property type="molecule type" value="Genomic_DNA"/>
</dbReference>
<feature type="transmembrane region" description="Helical" evidence="1">
    <location>
        <begin position="84"/>
        <end position="102"/>
    </location>
</feature>
<keyword evidence="1" id="KW-1133">Transmembrane helix</keyword>
<organism evidence="2">
    <name type="scientific">Zonosagitta nagae</name>
    <dbReference type="NCBI Taxonomy" id="648573"/>
    <lineage>
        <taxon>Eukaryota</taxon>
        <taxon>Metazoa</taxon>
        <taxon>Spiralia</taxon>
        <taxon>Gnathifera</taxon>
        <taxon>Chaetognatha</taxon>
        <taxon>Sagittoidea</taxon>
        <taxon>Aphragmophora</taxon>
        <taxon>Ctenodontina</taxon>
        <taxon>Sagittidae</taxon>
        <taxon>Zonosagitta</taxon>
    </lineage>
</organism>
<dbReference type="CTD" id="4541"/>
<keyword evidence="2" id="KW-0496">Mitochondrion</keyword>
<keyword evidence="1" id="KW-0472">Membrane</keyword>
<reference evidence="2" key="2">
    <citation type="submission" date="2010-02" db="EMBL/GenBank/DDBJ databases">
        <title>CMarZ DNA Barcode.</title>
        <authorList>
            <person name="Machida R.J."/>
            <person name="Nishida S."/>
        </authorList>
    </citation>
    <scope>NUCLEOTIDE SEQUENCE</scope>
</reference>
<dbReference type="AlphaFoldDB" id="D3DKL6"/>
<feature type="transmembrane region" description="Helical" evidence="1">
    <location>
        <begin position="12"/>
        <end position="43"/>
    </location>
</feature>
<feature type="transmembrane region" description="Helical" evidence="1">
    <location>
        <begin position="108"/>
        <end position="130"/>
    </location>
</feature>
<accession>D3DKL6</accession>
<protein>
    <submittedName>
        <fullName evidence="2">NADH dehydrogenase subunit 6</fullName>
    </submittedName>
</protein>
<gene>
    <name evidence="2" type="primary">ND6</name>
</gene>
<evidence type="ECO:0000313" key="2">
    <source>
        <dbReference type="EMBL" id="BAI68165.1"/>
    </source>
</evidence>
<keyword evidence="1" id="KW-0812">Transmembrane</keyword>
<dbReference type="GeneID" id="8774247"/>
<geneLocation type="mitochondrion" evidence="2"/>
<proteinExistence type="predicted"/>